<evidence type="ECO:0000256" key="3">
    <source>
        <dbReference type="SAM" id="Coils"/>
    </source>
</evidence>
<dbReference type="SUPFAM" id="SSF50965">
    <property type="entry name" value="Galactose oxidase, central domain"/>
    <property type="match status" value="1"/>
</dbReference>
<evidence type="ECO:0000259" key="4">
    <source>
        <dbReference type="Pfam" id="PF24922"/>
    </source>
</evidence>
<dbReference type="PANTHER" id="PTHR46093">
    <property type="entry name" value="ACYL-COA-BINDING DOMAIN-CONTAINING PROTEIN 5"/>
    <property type="match status" value="1"/>
</dbReference>
<name>A0AAN7QIP2_9MYRT</name>
<evidence type="ECO:0000313" key="5">
    <source>
        <dbReference type="EMBL" id="KAK4766190.1"/>
    </source>
</evidence>
<evidence type="ECO:0000313" key="6">
    <source>
        <dbReference type="Proteomes" id="UP001345219"/>
    </source>
</evidence>
<dbReference type="AlphaFoldDB" id="A0AAN7QIP2"/>
<dbReference type="Pfam" id="PF24922">
    <property type="entry name" value="ACBP4_C"/>
    <property type="match status" value="1"/>
</dbReference>
<sequence length="578" mass="63325">MYFLAVNDSISIGATFPFSGKPDRETEKQRSEQWQPILRYSGDLSLPDPAVPALDLHSHLESPETIMGTEEIRKDMDISSWCAELAYDQWTPLPVNGKPPSARYKHAAAVIDDKFYIVGGSRNGRYLSDVQVFDFKSLSWSSMMLIFEPNAGDGSKENLISTSGHVLITWENKLLIIGGHSKSSSDSIQVGYINLDTHTCGFLETSGDIPVARGGHSATLTGSRLIVFGGEDKKKRLLNDIHILDLEGLTWETVETMQVPPAPRFDHTSAVHGDCYLLIFGGCSHSVFYNDLHVLDLQTKEWSQPESRGDQITPRAGHAGVAVGENWYIVGGGDNKSGCSETLMFNMSKLLWSTTSIVREREPLASEGLALSTILIAGETYLVAFGGYNGKYQNEIFVSRPKPRESAPPKIFQSPAAAAAAASVIAAYALTKPEKTEFIESDHSTKLVGNNVSQQDTEAELSAIKEEKNALEVSLAEVREENSKQRERISEANNTLSELSKELLSVQGQLVAERSRCFKLEAQIAELQKILESSSSIEDEVISLRSQKTALEGDMELASSTRQGSGGFLGWLSGNPRT</sequence>
<dbReference type="InterPro" id="IPR011043">
    <property type="entry name" value="Gal_Oxase/kelch_b-propeller"/>
</dbReference>
<organism evidence="5 6">
    <name type="scientific">Trapa incisa</name>
    <dbReference type="NCBI Taxonomy" id="236973"/>
    <lineage>
        <taxon>Eukaryota</taxon>
        <taxon>Viridiplantae</taxon>
        <taxon>Streptophyta</taxon>
        <taxon>Embryophyta</taxon>
        <taxon>Tracheophyta</taxon>
        <taxon>Spermatophyta</taxon>
        <taxon>Magnoliopsida</taxon>
        <taxon>eudicotyledons</taxon>
        <taxon>Gunneridae</taxon>
        <taxon>Pentapetalae</taxon>
        <taxon>rosids</taxon>
        <taxon>malvids</taxon>
        <taxon>Myrtales</taxon>
        <taxon>Lythraceae</taxon>
        <taxon>Trapa</taxon>
    </lineage>
</organism>
<keyword evidence="1" id="KW-0880">Kelch repeat</keyword>
<keyword evidence="2" id="KW-0677">Repeat</keyword>
<evidence type="ECO:0000256" key="2">
    <source>
        <dbReference type="ARBA" id="ARBA00022737"/>
    </source>
</evidence>
<protein>
    <recommendedName>
        <fullName evidence="4">Acyl-CoA-binding domain-containing protein</fullName>
    </recommendedName>
</protein>
<dbReference type="PANTHER" id="PTHR46093:SF5">
    <property type="entry name" value="OS02G0822800 PROTEIN"/>
    <property type="match status" value="1"/>
</dbReference>
<keyword evidence="6" id="KW-1185">Reference proteome</keyword>
<dbReference type="InterPro" id="IPR015915">
    <property type="entry name" value="Kelch-typ_b-propeller"/>
</dbReference>
<feature type="domain" description="Acyl-CoA-binding" evidence="4">
    <location>
        <begin position="458"/>
        <end position="558"/>
    </location>
</feature>
<gene>
    <name evidence="5" type="ORF">SAY87_007832</name>
</gene>
<feature type="coiled-coil region" evidence="3">
    <location>
        <begin position="454"/>
        <end position="509"/>
    </location>
</feature>
<dbReference type="Pfam" id="PF24681">
    <property type="entry name" value="Kelch_KLHDC2_KLHL20_DRC7"/>
    <property type="match status" value="2"/>
</dbReference>
<comment type="caution">
    <text evidence="5">The sequence shown here is derived from an EMBL/GenBank/DDBJ whole genome shotgun (WGS) entry which is preliminary data.</text>
</comment>
<keyword evidence="3" id="KW-0175">Coiled coil</keyword>
<reference evidence="5 6" key="1">
    <citation type="journal article" date="2023" name="Hortic Res">
        <title>Pangenome of water caltrop reveals structural variations and asymmetric subgenome divergence after allopolyploidization.</title>
        <authorList>
            <person name="Zhang X."/>
            <person name="Chen Y."/>
            <person name="Wang L."/>
            <person name="Yuan Y."/>
            <person name="Fang M."/>
            <person name="Shi L."/>
            <person name="Lu R."/>
            <person name="Comes H.P."/>
            <person name="Ma Y."/>
            <person name="Chen Y."/>
            <person name="Huang G."/>
            <person name="Zhou Y."/>
            <person name="Zheng Z."/>
            <person name="Qiu Y."/>
        </authorList>
    </citation>
    <scope>NUCLEOTIDE SEQUENCE [LARGE SCALE GENOMIC DNA]</scope>
    <source>
        <tissue evidence="5">Roots</tissue>
    </source>
</reference>
<dbReference type="InterPro" id="IPR056819">
    <property type="entry name" value="ACBP4-6_C"/>
</dbReference>
<evidence type="ECO:0000256" key="1">
    <source>
        <dbReference type="ARBA" id="ARBA00022441"/>
    </source>
</evidence>
<dbReference type="Gene3D" id="2.120.10.80">
    <property type="entry name" value="Kelch-type beta propeller"/>
    <property type="match status" value="2"/>
</dbReference>
<accession>A0AAN7QIP2</accession>
<proteinExistence type="predicted"/>
<dbReference type="Proteomes" id="UP001345219">
    <property type="component" value="Chromosome 7"/>
</dbReference>
<dbReference type="EMBL" id="JAXIOK010000007">
    <property type="protein sequence ID" value="KAK4766190.1"/>
    <property type="molecule type" value="Genomic_DNA"/>
</dbReference>